<dbReference type="GO" id="GO:0006508">
    <property type="term" value="P:proteolysis"/>
    <property type="evidence" value="ECO:0007669"/>
    <property type="project" value="UniProtKB-KW"/>
</dbReference>
<dbReference type="PANTHER" id="PTHR24256">
    <property type="entry name" value="TRYPTASE-RELATED"/>
    <property type="match status" value="1"/>
</dbReference>
<dbReference type="GO" id="GO:0004252">
    <property type="term" value="F:serine-type endopeptidase activity"/>
    <property type="evidence" value="ECO:0007669"/>
    <property type="project" value="InterPro"/>
</dbReference>
<evidence type="ECO:0000256" key="4">
    <source>
        <dbReference type="SAM" id="SignalP"/>
    </source>
</evidence>
<dbReference type="InterPro" id="IPR051487">
    <property type="entry name" value="Ser/Thr_Proteases_Immune/Dev"/>
</dbReference>
<dbReference type="Proteomes" id="UP001054902">
    <property type="component" value="Unassembled WGS sequence"/>
</dbReference>
<keyword evidence="7" id="KW-1185">Reference proteome</keyword>
<evidence type="ECO:0000256" key="3">
    <source>
        <dbReference type="RuleBase" id="RU363034"/>
    </source>
</evidence>
<dbReference type="InterPro" id="IPR018114">
    <property type="entry name" value="TRYPSIN_HIS"/>
</dbReference>
<dbReference type="PROSITE" id="PS00134">
    <property type="entry name" value="TRYPSIN_HIS"/>
    <property type="match status" value="1"/>
</dbReference>
<proteinExistence type="predicted"/>
<dbReference type="AlphaFoldDB" id="A0AAD3DCX1"/>
<sequence length="578" mass="64432">MMRLVLLLSCITLYVKCEDKAIFYAERLRPMGDRGLILEGKVTDEGTIQIEQTERKTIVNGWDTKKGLYPWYASIHRSASSQGYDKHYFYCGSSLVSEEFVLTAAHCKVEVNDVIIVGQLCYKDDNCGQTRERRRVKNTFEHPDFSNGLYGGVGFDYLLLQLDTPVLNISPVVLDNGSVSPKFHDSKVLHAIGLGVTNVAYGQKASFLQEIELLYVPEDQCQEEFKPIKLQPSTLCCHHPDQSGDSCVGDSGGPLYDRENNVLVGLTSYGESTCTSQIPSVYARISQNFSWIKSTICSNTSLDSFICSQVVVSSDINTDNNADWCKDGLDIGLLIKTDAYPSETTIHLTDLTSNKNYLQSFSLAYLAKDSNHIGNLCLPSNSNPCYRFAIIDSFGDGIDMNGEDHDYCVSVNEKVVTCNANFDGYHESVVFPNDLCEEICKPATYSLYVTTGADNSIVINVQNSDGTSLINPYTYHDLNSLQEYHFHLDLCSDKEYTFKVLDISDATFHIEDEDGNTIVSETDFDNTLTDSVQSTTFLMSRSLNRNSPPNKEMSRASHRDMCSVLSAATILLIVRLLL</sequence>
<dbReference type="SUPFAM" id="SSF50494">
    <property type="entry name" value="Trypsin-like serine proteases"/>
    <property type="match status" value="1"/>
</dbReference>
<keyword evidence="4" id="KW-0732">Signal</keyword>
<dbReference type="PROSITE" id="PS00135">
    <property type="entry name" value="TRYPSIN_SER"/>
    <property type="match status" value="1"/>
</dbReference>
<keyword evidence="3" id="KW-0645">Protease</keyword>
<evidence type="ECO:0000313" key="6">
    <source>
        <dbReference type="EMBL" id="GFH62078.1"/>
    </source>
</evidence>
<keyword evidence="2" id="KW-1015">Disulfide bond</keyword>
<feature type="signal peptide" evidence="4">
    <location>
        <begin position="1"/>
        <end position="17"/>
    </location>
</feature>
<dbReference type="EMBL" id="BLLK01000077">
    <property type="protein sequence ID" value="GFH62078.1"/>
    <property type="molecule type" value="Genomic_DNA"/>
</dbReference>
<name>A0AAD3DCX1_9STRA</name>
<dbReference type="InterPro" id="IPR033116">
    <property type="entry name" value="TRYPSIN_SER"/>
</dbReference>
<dbReference type="InterPro" id="IPR001314">
    <property type="entry name" value="Peptidase_S1A"/>
</dbReference>
<comment type="caution">
    <text evidence="6">The sequence shown here is derived from an EMBL/GenBank/DDBJ whole genome shotgun (WGS) entry which is preliminary data.</text>
</comment>
<evidence type="ECO:0000259" key="5">
    <source>
        <dbReference type="PROSITE" id="PS50240"/>
    </source>
</evidence>
<gene>
    <name evidence="6" type="ORF">CTEN210_18554</name>
</gene>
<evidence type="ECO:0000256" key="1">
    <source>
        <dbReference type="ARBA" id="ARBA00023026"/>
    </source>
</evidence>
<evidence type="ECO:0000313" key="7">
    <source>
        <dbReference type="Proteomes" id="UP001054902"/>
    </source>
</evidence>
<dbReference type="SMART" id="SM00020">
    <property type="entry name" value="Tryp_SPc"/>
    <property type="match status" value="1"/>
</dbReference>
<keyword evidence="1" id="KW-0843">Virulence</keyword>
<dbReference type="Gene3D" id="2.40.10.10">
    <property type="entry name" value="Trypsin-like serine proteases"/>
    <property type="match status" value="1"/>
</dbReference>
<keyword evidence="3" id="KW-0378">Hydrolase</keyword>
<dbReference type="PROSITE" id="PS50240">
    <property type="entry name" value="TRYPSIN_DOM"/>
    <property type="match status" value="1"/>
</dbReference>
<dbReference type="PRINTS" id="PR00722">
    <property type="entry name" value="CHYMOTRYPSIN"/>
</dbReference>
<reference evidence="6 7" key="1">
    <citation type="journal article" date="2021" name="Sci. Rep.">
        <title>The genome of the diatom Chaetoceros tenuissimus carries an ancient integrated fragment of an extant virus.</title>
        <authorList>
            <person name="Hongo Y."/>
            <person name="Kimura K."/>
            <person name="Takaki Y."/>
            <person name="Yoshida Y."/>
            <person name="Baba S."/>
            <person name="Kobayashi G."/>
            <person name="Nagasaki K."/>
            <person name="Hano T."/>
            <person name="Tomaru Y."/>
        </authorList>
    </citation>
    <scope>NUCLEOTIDE SEQUENCE [LARGE SCALE GENOMIC DNA]</scope>
    <source>
        <strain evidence="6 7">NIES-3715</strain>
    </source>
</reference>
<keyword evidence="3" id="KW-0720">Serine protease</keyword>
<dbReference type="InterPro" id="IPR009003">
    <property type="entry name" value="Peptidase_S1_PA"/>
</dbReference>
<feature type="chain" id="PRO_5042116476" description="Peptidase S1 domain-containing protein" evidence="4">
    <location>
        <begin position="18"/>
        <end position="578"/>
    </location>
</feature>
<organism evidence="6 7">
    <name type="scientific">Chaetoceros tenuissimus</name>
    <dbReference type="NCBI Taxonomy" id="426638"/>
    <lineage>
        <taxon>Eukaryota</taxon>
        <taxon>Sar</taxon>
        <taxon>Stramenopiles</taxon>
        <taxon>Ochrophyta</taxon>
        <taxon>Bacillariophyta</taxon>
        <taxon>Coscinodiscophyceae</taxon>
        <taxon>Chaetocerotophycidae</taxon>
        <taxon>Chaetocerotales</taxon>
        <taxon>Chaetocerotaceae</taxon>
        <taxon>Chaetoceros</taxon>
    </lineage>
</organism>
<feature type="domain" description="Peptidase S1" evidence="5">
    <location>
        <begin position="58"/>
        <end position="297"/>
    </location>
</feature>
<accession>A0AAD3DCX1</accession>
<dbReference type="InterPro" id="IPR001254">
    <property type="entry name" value="Trypsin_dom"/>
</dbReference>
<protein>
    <recommendedName>
        <fullName evidence="5">Peptidase S1 domain-containing protein</fullName>
    </recommendedName>
</protein>
<evidence type="ECO:0000256" key="2">
    <source>
        <dbReference type="ARBA" id="ARBA00023157"/>
    </source>
</evidence>
<dbReference type="CDD" id="cd00190">
    <property type="entry name" value="Tryp_SPc"/>
    <property type="match status" value="1"/>
</dbReference>
<dbReference type="Pfam" id="PF00089">
    <property type="entry name" value="Trypsin"/>
    <property type="match status" value="1"/>
</dbReference>
<dbReference type="InterPro" id="IPR043504">
    <property type="entry name" value="Peptidase_S1_PA_chymotrypsin"/>
</dbReference>